<evidence type="ECO:0000256" key="1">
    <source>
        <dbReference type="SAM" id="Phobius"/>
    </source>
</evidence>
<feature type="transmembrane region" description="Helical" evidence="1">
    <location>
        <begin position="492"/>
        <end position="510"/>
    </location>
</feature>
<dbReference type="Proteomes" id="UP001501510">
    <property type="component" value="Unassembled WGS sequence"/>
</dbReference>
<feature type="transmembrane region" description="Helical" evidence="1">
    <location>
        <begin position="423"/>
        <end position="441"/>
    </location>
</feature>
<feature type="transmembrane region" description="Helical" evidence="1">
    <location>
        <begin position="368"/>
        <end position="386"/>
    </location>
</feature>
<feature type="transmembrane region" description="Helical" evidence="1">
    <location>
        <begin position="65"/>
        <end position="91"/>
    </location>
</feature>
<dbReference type="EMBL" id="BAAACG010000013">
    <property type="protein sequence ID" value="GAA0743968.1"/>
    <property type="molecule type" value="Genomic_DNA"/>
</dbReference>
<dbReference type="Pfam" id="PF16949">
    <property type="entry name" value="ABC_tran_2"/>
    <property type="match status" value="1"/>
</dbReference>
<proteinExistence type="predicted"/>
<feature type="transmembrane region" description="Helical" evidence="1">
    <location>
        <begin position="252"/>
        <end position="273"/>
    </location>
</feature>
<keyword evidence="1" id="KW-0472">Membrane</keyword>
<evidence type="ECO:0000313" key="2">
    <source>
        <dbReference type="EMBL" id="GAA0743968.1"/>
    </source>
</evidence>
<organism evidence="2 3">
    <name type="scientific">Clostridium oceanicum</name>
    <dbReference type="NCBI Taxonomy" id="1543"/>
    <lineage>
        <taxon>Bacteria</taxon>
        <taxon>Bacillati</taxon>
        <taxon>Bacillota</taxon>
        <taxon>Clostridia</taxon>
        <taxon>Eubacteriales</taxon>
        <taxon>Clostridiaceae</taxon>
        <taxon>Clostridium</taxon>
    </lineage>
</organism>
<sequence length="550" mass="61852">MSKYISLLKVFLKSTETMKNKNKKSLISLVVLLIIGMLPLVKNIIDIINKGYDALSLINQQGIIVSLGLSFVSVMIFFFGSFYILNSFYFSESIESILYLPLKQSQILGAKFTLVVIYQYIIQGVFALPLIIVYGIKANEGIIYYIYSLIIFLINPIVPLVIASIIVMFIMKFSNTFKNKDRIKTFSGILLFIIILPLTMYIQKLAQKGISPKEFQNLVKGSSGFNLDVISNLFLSSKFASLSLINSKNISGILNLAVFILINLLFIALFTWVGEKLYFKGVIGISAVSSKRKRLNKKEIEKLSLKKSKLRAYVEKEIKLIFRTPPYVLNGVISGVILPVIFIGSMIFGGDMKDIIPSISGNLYDSGMVSFIFIISLGIFLFLGAMNPLSSTGVSREGSSIYLNKYMPVNYETILMSKVISSFIIEGITTLIWIIPVFIVLKLPITISLSILLISIVTIIFSNLIGTVIDLNFPKLNWDNEQEAIKKNLNPFINLFLSIIIGGIIIYSSYKFNLDSLYTFIYIFSIILILDIVVYFLLKTKGQKLFESIK</sequence>
<accession>A0ABN1JPB1</accession>
<reference evidence="2 3" key="1">
    <citation type="journal article" date="2019" name="Int. J. Syst. Evol. Microbiol.">
        <title>The Global Catalogue of Microorganisms (GCM) 10K type strain sequencing project: providing services to taxonomists for standard genome sequencing and annotation.</title>
        <authorList>
            <consortium name="The Broad Institute Genomics Platform"/>
            <consortium name="The Broad Institute Genome Sequencing Center for Infectious Disease"/>
            <person name="Wu L."/>
            <person name="Ma J."/>
        </authorList>
    </citation>
    <scope>NUCLEOTIDE SEQUENCE [LARGE SCALE GENOMIC DNA]</scope>
    <source>
        <strain evidence="2 3">JCM 1407</strain>
    </source>
</reference>
<keyword evidence="3" id="KW-1185">Reference proteome</keyword>
<feature type="transmembrane region" description="Helical" evidence="1">
    <location>
        <begin position="26"/>
        <end position="45"/>
    </location>
</feature>
<feature type="transmembrane region" description="Helical" evidence="1">
    <location>
        <begin position="516"/>
        <end position="538"/>
    </location>
</feature>
<protein>
    <recommendedName>
        <fullName evidence="4">ABC transporter permease</fullName>
    </recommendedName>
</protein>
<gene>
    <name evidence="2" type="ORF">GCM10008906_28270</name>
</gene>
<keyword evidence="1" id="KW-1133">Transmembrane helix</keyword>
<feature type="transmembrane region" description="Helical" evidence="1">
    <location>
        <begin position="327"/>
        <end position="348"/>
    </location>
</feature>
<feature type="transmembrane region" description="Helical" evidence="1">
    <location>
        <begin position="112"/>
        <end position="136"/>
    </location>
</feature>
<evidence type="ECO:0008006" key="4">
    <source>
        <dbReference type="Google" id="ProtNLM"/>
    </source>
</evidence>
<feature type="transmembrane region" description="Helical" evidence="1">
    <location>
        <begin position="447"/>
        <end position="471"/>
    </location>
</feature>
<dbReference type="InterPro" id="IPR031599">
    <property type="entry name" value="ABC_tran_2"/>
</dbReference>
<name>A0ABN1JPB1_9CLOT</name>
<comment type="caution">
    <text evidence="2">The sequence shown here is derived from an EMBL/GenBank/DDBJ whole genome shotgun (WGS) entry which is preliminary data.</text>
</comment>
<feature type="transmembrane region" description="Helical" evidence="1">
    <location>
        <begin position="142"/>
        <end position="171"/>
    </location>
</feature>
<keyword evidence="1" id="KW-0812">Transmembrane</keyword>
<dbReference type="RefSeq" id="WP_343762495.1">
    <property type="nucleotide sequence ID" value="NZ_BAAACG010000013.1"/>
</dbReference>
<feature type="transmembrane region" description="Helical" evidence="1">
    <location>
        <begin position="183"/>
        <end position="202"/>
    </location>
</feature>
<evidence type="ECO:0000313" key="3">
    <source>
        <dbReference type="Proteomes" id="UP001501510"/>
    </source>
</evidence>